<name>T1CTY2_9ZZZZ</name>
<accession>T1CTY2</accession>
<protein>
    <submittedName>
        <fullName evidence="1">Type II secretion system protein</fullName>
    </submittedName>
</protein>
<comment type="caution">
    <text evidence="1">The sequence shown here is derived from an EMBL/GenBank/DDBJ whole genome shotgun (WGS) entry which is preliminary data.</text>
</comment>
<sequence>MDLVVVALAGGGGVESALADAASIGAGWPFAYLRRALDQARLAREAPWTALGRLGTELGVGELSELAASVALAGTEGAKVRASLAAKATSLRTH</sequence>
<reference evidence="1" key="2">
    <citation type="journal article" date="2014" name="ISME J.">
        <title>Microbial stratification in low pH oxic and suboxic macroscopic growths along an acid mine drainage.</title>
        <authorList>
            <person name="Mendez-Garcia C."/>
            <person name="Mesa V."/>
            <person name="Sprenger R.R."/>
            <person name="Richter M."/>
            <person name="Diez M.S."/>
            <person name="Solano J."/>
            <person name="Bargiela R."/>
            <person name="Golyshina O.V."/>
            <person name="Manteca A."/>
            <person name="Ramos J.L."/>
            <person name="Gallego J.R."/>
            <person name="Llorente I."/>
            <person name="Martins Dos Santos V.A."/>
            <person name="Jensen O.N."/>
            <person name="Pelaez A.I."/>
            <person name="Sanchez J."/>
            <person name="Ferrer M."/>
        </authorList>
    </citation>
    <scope>NUCLEOTIDE SEQUENCE</scope>
</reference>
<dbReference type="EMBL" id="AUZY01002412">
    <property type="protein sequence ID" value="EQD72254.1"/>
    <property type="molecule type" value="Genomic_DNA"/>
</dbReference>
<evidence type="ECO:0000313" key="1">
    <source>
        <dbReference type="EMBL" id="EQD72254.1"/>
    </source>
</evidence>
<feature type="non-terminal residue" evidence="1">
    <location>
        <position position="94"/>
    </location>
</feature>
<proteinExistence type="predicted"/>
<dbReference type="AlphaFoldDB" id="T1CTY2"/>
<organism evidence="1">
    <name type="scientific">mine drainage metagenome</name>
    <dbReference type="NCBI Taxonomy" id="410659"/>
    <lineage>
        <taxon>unclassified sequences</taxon>
        <taxon>metagenomes</taxon>
        <taxon>ecological metagenomes</taxon>
    </lineage>
</organism>
<reference evidence="1" key="1">
    <citation type="submission" date="2013-08" db="EMBL/GenBank/DDBJ databases">
        <authorList>
            <person name="Mendez C."/>
            <person name="Richter M."/>
            <person name="Ferrer M."/>
            <person name="Sanchez J."/>
        </authorList>
    </citation>
    <scope>NUCLEOTIDE SEQUENCE</scope>
</reference>
<gene>
    <name evidence="1" type="ORF">B1B_03885</name>
</gene>